<sequence>MTPWWLPPLLAACSMFPAYTYAQLAPPAPAAVPAQALTPLVTSEPLTLAQALERASAGSFFLSAAARDIDIAEGEAIQAATRPNPEVGTSMEDTRQSSRITTAQIGLPIELGGKRAARMTAADASRDLARAQFNVARAQLRAEVIGAFFAILIAQERIRLSQASVDLASQGSRIAGRRVEAGKISPVEATKAGVEQANAELALAEGRAALQVARDGLVSLWGNAATAFGDVGGVLDDLPERPPVDALLQALADSPDVVASQRESDRLRAQVEVERTRRYPDVTFNVGARRNNELGLTQAVVGVSIPIPVFDRNQGNLYQALSRADQARDQQQVLAARLGFELRRASAALTVSRESANTLRTAILPAAQQAFDAATRGFEAGKFSFLEVLDSQRTLFQARARYLDQLASAYQAAATIDRILGR</sequence>
<keyword evidence="4" id="KW-1185">Reference proteome</keyword>
<dbReference type="Gene3D" id="1.20.1600.10">
    <property type="entry name" value="Outer membrane efflux proteins (OEP)"/>
    <property type="match status" value="1"/>
</dbReference>
<comment type="similarity">
    <text evidence="1">Belongs to the outer membrane factor (OMF) (TC 1.B.17) family.</text>
</comment>
<proteinExistence type="inferred from homology"/>
<evidence type="ECO:0000313" key="3">
    <source>
        <dbReference type="EMBL" id="NYE82057.1"/>
    </source>
</evidence>
<feature type="signal peptide" evidence="2">
    <location>
        <begin position="1"/>
        <end position="22"/>
    </location>
</feature>
<dbReference type="EMBL" id="JACBYR010000001">
    <property type="protein sequence ID" value="NYE82057.1"/>
    <property type="molecule type" value="Genomic_DNA"/>
</dbReference>
<dbReference type="GO" id="GO:0015562">
    <property type="term" value="F:efflux transmembrane transporter activity"/>
    <property type="evidence" value="ECO:0007669"/>
    <property type="project" value="InterPro"/>
</dbReference>
<dbReference type="Pfam" id="PF02321">
    <property type="entry name" value="OEP"/>
    <property type="match status" value="2"/>
</dbReference>
<dbReference type="RefSeq" id="WP_179584565.1">
    <property type="nucleotide sequence ID" value="NZ_JACBYR010000001.1"/>
</dbReference>
<dbReference type="AlphaFoldDB" id="A0A7Y9ISA6"/>
<dbReference type="InterPro" id="IPR003423">
    <property type="entry name" value="OMP_efflux"/>
</dbReference>
<comment type="caution">
    <text evidence="3">The sequence shown here is derived from an EMBL/GenBank/DDBJ whole genome shotgun (WGS) entry which is preliminary data.</text>
</comment>
<dbReference type="Proteomes" id="UP000542125">
    <property type="component" value="Unassembled WGS sequence"/>
</dbReference>
<dbReference type="PANTHER" id="PTHR30203">
    <property type="entry name" value="OUTER MEMBRANE CATION EFFLUX PROTEIN"/>
    <property type="match status" value="1"/>
</dbReference>
<name>A0A7Y9ISA6_9BURK</name>
<feature type="chain" id="PRO_5031526372" evidence="2">
    <location>
        <begin position="23"/>
        <end position="422"/>
    </location>
</feature>
<dbReference type="PANTHER" id="PTHR30203:SF24">
    <property type="entry name" value="BLR4935 PROTEIN"/>
    <property type="match status" value="1"/>
</dbReference>
<organism evidence="3 4">
    <name type="scientific">Pigmentiphaga litoralis</name>
    <dbReference type="NCBI Taxonomy" id="516702"/>
    <lineage>
        <taxon>Bacteria</taxon>
        <taxon>Pseudomonadati</taxon>
        <taxon>Pseudomonadota</taxon>
        <taxon>Betaproteobacteria</taxon>
        <taxon>Burkholderiales</taxon>
        <taxon>Alcaligenaceae</taxon>
        <taxon>Pigmentiphaga</taxon>
    </lineage>
</organism>
<keyword evidence="2" id="KW-0732">Signal</keyword>
<dbReference type="InterPro" id="IPR010131">
    <property type="entry name" value="MdtP/NodT-like"/>
</dbReference>
<dbReference type="SUPFAM" id="SSF56954">
    <property type="entry name" value="Outer membrane efflux proteins (OEP)"/>
    <property type="match status" value="1"/>
</dbReference>
<evidence type="ECO:0000256" key="2">
    <source>
        <dbReference type="SAM" id="SignalP"/>
    </source>
</evidence>
<reference evidence="3 4" key="1">
    <citation type="submission" date="2020-07" db="EMBL/GenBank/DDBJ databases">
        <title>Genomic Encyclopedia of Type Strains, Phase IV (KMG-V): Genome sequencing to study the core and pangenomes of soil and plant-associated prokaryotes.</title>
        <authorList>
            <person name="Whitman W."/>
        </authorList>
    </citation>
    <scope>NUCLEOTIDE SEQUENCE [LARGE SCALE GENOMIC DNA]</scope>
    <source>
        <strain evidence="3 4">SAS40</strain>
    </source>
</reference>
<gene>
    <name evidence="3" type="ORF">FHW18_001328</name>
</gene>
<accession>A0A7Y9ISA6</accession>
<protein>
    <submittedName>
        <fullName evidence="3">Cobalt-zinc-cadmium efflux system outer membrane protein</fullName>
    </submittedName>
</protein>
<evidence type="ECO:0000256" key="1">
    <source>
        <dbReference type="ARBA" id="ARBA00007613"/>
    </source>
</evidence>
<evidence type="ECO:0000313" key="4">
    <source>
        <dbReference type="Proteomes" id="UP000542125"/>
    </source>
</evidence>